<keyword evidence="1" id="KW-0560">Oxidoreductase</keyword>
<evidence type="ECO:0000313" key="4">
    <source>
        <dbReference type="Proteomes" id="UP001465668"/>
    </source>
</evidence>
<dbReference type="SMART" id="SM00829">
    <property type="entry name" value="PKS_ER"/>
    <property type="match status" value="1"/>
</dbReference>
<dbReference type="InterPro" id="IPR036291">
    <property type="entry name" value="NAD(P)-bd_dom_sf"/>
</dbReference>
<protein>
    <submittedName>
        <fullName evidence="3">Enoyl reductase (ER) domain-containing protein</fullName>
    </submittedName>
</protein>
<dbReference type="InterPro" id="IPR013149">
    <property type="entry name" value="ADH-like_C"/>
</dbReference>
<evidence type="ECO:0000256" key="1">
    <source>
        <dbReference type="ARBA" id="ARBA00023002"/>
    </source>
</evidence>
<evidence type="ECO:0000313" key="3">
    <source>
        <dbReference type="EMBL" id="KAK9772585.1"/>
    </source>
</evidence>
<reference evidence="3 4" key="1">
    <citation type="submission" date="2024-02" db="EMBL/GenBank/DDBJ databases">
        <title>First draft genome assembly of two strains of Seiridium cardinale.</title>
        <authorList>
            <person name="Emiliani G."/>
            <person name="Scali E."/>
        </authorList>
    </citation>
    <scope>NUCLEOTIDE SEQUENCE [LARGE SCALE GENOMIC DNA]</scope>
    <source>
        <strain evidence="3 4">BM-138-000479</strain>
    </source>
</reference>
<dbReference type="Gene3D" id="3.90.180.10">
    <property type="entry name" value="Medium-chain alcohol dehydrogenases, catalytic domain"/>
    <property type="match status" value="1"/>
</dbReference>
<organism evidence="3 4">
    <name type="scientific">Seiridium cardinale</name>
    <dbReference type="NCBI Taxonomy" id="138064"/>
    <lineage>
        <taxon>Eukaryota</taxon>
        <taxon>Fungi</taxon>
        <taxon>Dikarya</taxon>
        <taxon>Ascomycota</taxon>
        <taxon>Pezizomycotina</taxon>
        <taxon>Sordariomycetes</taxon>
        <taxon>Xylariomycetidae</taxon>
        <taxon>Amphisphaeriales</taxon>
        <taxon>Sporocadaceae</taxon>
        <taxon>Seiridium</taxon>
    </lineage>
</organism>
<gene>
    <name evidence="3" type="ORF">SCAR479_10802</name>
</gene>
<dbReference type="Pfam" id="PF16884">
    <property type="entry name" value="ADH_N_2"/>
    <property type="match status" value="1"/>
</dbReference>
<dbReference type="Pfam" id="PF00107">
    <property type="entry name" value="ADH_zinc_N"/>
    <property type="match status" value="1"/>
</dbReference>
<dbReference type="InterPro" id="IPR011032">
    <property type="entry name" value="GroES-like_sf"/>
</dbReference>
<dbReference type="SUPFAM" id="SSF51735">
    <property type="entry name" value="NAD(P)-binding Rossmann-fold domains"/>
    <property type="match status" value="1"/>
</dbReference>
<dbReference type="CDD" id="cd05288">
    <property type="entry name" value="PGDH"/>
    <property type="match status" value="1"/>
</dbReference>
<dbReference type="InterPro" id="IPR045010">
    <property type="entry name" value="MDR_fam"/>
</dbReference>
<evidence type="ECO:0000259" key="2">
    <source>
        <dbReference type="SMART" id="SM00829"/>
    </source>
</evidence>
<proteinExistence type="predicted"/>
<dbReference type="Proteomes" id="UP001465668">
    <property type="component" value="Unassembled WGS sequence"/>
</dbReference>
<feature type="domain" description="Enoyl reductase (ER)" evidence="2">
    <location>
        <begin position="56"/>
        <end position="345"/>
    </location>
</feature>
<dbReference type="SUPFAM" id="SSF50129">
    <property type="entry name" value="GroES-like"/>
    <property type="match status" value="1"/>
</dbReference>
<dbReference type="InterPro" id="IPR020843">
    <property type="entry name" value="ER"/>
</dbReference>
<dbReference type="PANTHER" id="PTHR43205">
    <property type="entry name" value="PROSTAGLANDIN REDUCTASE"/>
    <property type="match status" value="1"/>
</dbReference>
<comment type="caution">
    <text evidence="3">The sequence shown here is derived from an EMBL/GenBank/DDBJ whole genome shotgun (WGS) entry which is preliminary data.</text>
</comment>
<accession>A0ABR2XFX9</accession>
<dbReference type="Gene3D" id="3.40.50.720">
    <property type="entry name" value="NAD(P)-binding Rossmann-like Domain"/>
    <property type="match status" value="1"/>
</dbReference>
<dbReference type="InterPro" id="IPR041694">
    <property type="entry name" value="ADH_N_2"/>
</dbReference>
<dbReference type="PANTHER" id="PTHR43205:SF7">
    <property type="entry name" value="PROSTAGLANDIN REDUCTASE 1"/>
    <property type="match status" value="1"/>
</dbReference>
<keyword evidence="4" id="KW-1185">Reference proteome</keyword>
<dbReference type="EMBL" id="JARVKM010000060">
    <property type="protein sequence ID" value="KAK9772585.1"/>
    <property type="molecule type" value="Genomic_DNA"/>
</dbReference>
<sequence length="350" mass="38114">MVENRAFIYKAIPVGWPEPGKHLEVQSFPFDLEATPPKDGLVTQNVYATFDPSQRGRMRESAINSYSAPMEPGTAVIAVHVISKVLKSDTERFQPGDLLMIDLWSTEEYSILPAEAANRARLLTEVPGVPITAYLGALGMTGLTAYGSLMEIGKPKKGETILVSAAAGAVGQIVGQLAVKEGLTVIGSVGDDAKLDFITQKLGFHSGFNYKKEKPTDALKRLAPNGIDIYYDNVGGELLDVAIAHLRDFGRIVACGAVSQYNAESGNKYKLENYTSIPRKRIFWQGFIVIDENIKKHAGDRDRKFREWIASGELVSTDYITKGIQNAVDGFLGMLSGANLGKSILQISEV</sequence>
<name>A0ABR2XFX9_9PEZI</name>